<organism evidence="8 9">
    <name type="scientific">Triparma retinervis</name>
    <dbReference type="NCBI Taxonomy" id="2557542"/>
    <lineage>
        <taxon>Eukaryota</taxon>
        <taxon>Sar</taxon>
        <taxon>Stramenopiles</taxon>
        <taxon>Ochrophyta</taxon>
        <taxon>Bolidophyceae</taxon>
        <taxon>Parmales</taxon>
        <taxon>Triparmaceae</taxon>
        <taxon>Triparma</taxon>
    </lineage>
</organism>
<dbReference type="NCBIfam" id="NF037959">
    <property type="entry name" value="MFS_SpdSyn"/>
    <property type="match status" value="1"/>
</dbReference>
<dbReference type="InterPro" id="IPR037163">
    <property type="entry name" value="Spermidine_synt_N_sf"/>
</dbReference>
<dbReference type="Proteomes" id="UP001165082">
    <property type="component" value="Unassembled WGS sequence"/>
</dbReference>
<evidence type="ECO:0000256" key="2">
    <source>
        <dbReference type="ARBA" id="ARBA00022679"/>
    </source>
</evidence>
<sequence length="321" mass="36096">MGDHHTIEDEREKAGFWFEEDVLPGLKVKMILKEISFNGESKFQQVQIIKTVFGKTLVTDGKTQSAESDEKIYHESLVVPAMLKHGSPKRVFIGGGGELATARECLRFPSVEEVVMVDIDEVVVNICKEHLPTWGDGCWEDPRLNLIIGDAYSNFESIGGKFDVVIMDISDPIEAGPGIALYTKEFYDMVASKLSPGGVFVTQSGSGDVHNFDDCMTAINRTCREVFDCVAPYTSSVPSFGGNWGFNMAWNSKDGEEKEEELKSWKTCLDINDRIKSTSHHDYSFYDGETHLGMFNPAKQLRRGMEKEERVITRDNPVFMY</sequence>
<comment type="caution">
    <text evidence="8">The sequence shown here is derived from an EMBL/GenBank/DDBJ whole genome shotgun (WGS) entry which is preliminary data.</text>
</comment>
<dbReference type="HAMAP" id="MF_00198">
    <property type="entry name" value="Spermidine_synth"/>
    <property type="match status" value="1"/>
</dbReference>
<gene>
    <name evidence="8" type="ORF">TrRE_jg7755</name>
</gene>
<dbReference type="OrthoDB" id="38125at2759"/>
<dbReference type="EMBL" id="BRXZ01002095">
    <property type="protein sequence ID" value="GMH54377.1"/>
    <property type="molecule type" value="Genomic_DNA"/>
</dbReference>
<comment type="catalytic activity">
    <reaction evidence="4">
        <text>S-adenosyl 3-(methylsulfanyl)propylamine + spermidine = thermospermine + S-methyl-5'-thioadenosine + H(+)</text>
        <dbReference type="Rhea" id="RHEA:30515"/>
        <dbReference type="ChEBI" id="CHEBI:15378"/>
        <dbReference type="ChEBI" id="CHEBI:17509"/>
        <dbReference type="ChEBI" id="CHEBI:57443"/>
        <dbReference type="ChEBI" id="CHEBI:57834"/>
        <dbReference type="ChEBI" id="CHEBI:59903"/>
        <dbReference type="EC" id="2.5.1.79"/>
    </reaction>
</comment>
<evidence type="ECO:0000256" key="3">
    <source>
        <dbReference type="ARBA" id="ARBA00023115"/>
    </source>
</evidence>
<dbReference type="InterPro" id="IPR001045">
    <property type="entry name" value="Spermi_synthase"/>
</dbReference>
<keyword evidence="9" id="KW-1185">Reference proteome</keyword>
<comment type="similarity">
    <text evidence="1">Belongs to the spermidine/spermine synthase family.</text>
</comment>
<accession>A0A9W7DTK4</accession>
<evidence type="ECO:0000256" key="1">
    <source>
        <dbReference type="ARBA" id="ARBA00007867"/>
    </source>
</evidence>
<dbReference type="Gene3D" id="3.40.50.150">
    <property type="entry name" value="Vaccinia Virus protein VP39"/>
    <property type="match status" value="1"/>
</dbReference>
<evidence type="ECO:0000256" key="4">
    <source>
        <dbReference type="ARBA" id="ARBA00048874"/>
    </source>
</evidence>
<evidence type="ECO:0000259" key="7">
    <source>
        <dbReference type="PROSITE" id="PS51006"/>
    </source>
</evidence>
<dbReference type="InterPro" id="IPR035246">
    <property type="entry name" value="Spermidine_synt_N"/>
</dbReference>
<dbReference type="Gene3D" id="2.30.140.10">
    <property type="entry name" value="Spermidine synthase, tetramerisation domain"/>
    <property type="match status" value="1"/>
</dbReference>
<evidence type="ECO:0000256" key="6">
    <source>
        <dbReference type="PROSITE-ProRule" id="PRU00354"/>
    </source>
</evidence>
<proteinExistence type="inferred from homology"/>
<reference evidence="8" key="1">
    <citation type="submission" date="2022-07" db="EMBL/GenBank/DDBJ databases">
        <title>Genome analysis of Parmales, a sister group of diatoms, reveals the evolutionary specialization of diatoms from phago-mixotrophs to photoautotrophs.</title>
        <authorList>
            <person name="Ban H."/>
            <person name="Sato S."/>
            <person name="Yoshikawa S."/>
            <person name="Kazumasa Y."/>
            <person name="Nakamura Y."/>
            <person name="Ichinomiya M."/>
            <person name="Saitoh K."/>
            <person name="Sato N."/>
            <person name="Blanc-Mathieu R."/>
            <person name="Endo H."/>
            <person name="Kuwata A."/>
            <person name="Ogata H."/>
        </authorList>
    </citation>
    <scope>NUCLEOTIDE SEQUENCE</scope>
</reference>
<dbReference type="AlphaFoldDB" id="A0A9W7DTK4"/>
<dbReference type="Pfam" id="PF01564">
    <property type="entry name" value="Spermine_synth"/>
    <property type="match status" value="1"/>
</dbReference>
<evidence type="ECO:0000313" key="9">
    <source>
        <dbReference type="Proteomes" id="UP001165082"/>
    </source>
</evidence>
<dbReference type="SUPFAM" id="SSF53335">
    <property type="entry name" value="S-adenosyl-L-methionine-dependent methyltransferases"/>
    <property type="match status" value="1"/>
</dbReference>
<feature type="active site" description="Proton acceptor" evidence="6">
    <location>
        <position position="168"/>
    </location>
</feature>
<dbReference type="EC" id="2.5.1.79" evidence="5"/>
<dbReference type="PANTHER" id="PTHR43317">
    <property type="entry name" value="THERMOSPERMINE SYNTHASE ACAULIS5"/>
    <property type="match status" value="1"/>
</dbReference>
<dbReference type="FunFam" id="3.40.50.150:FF:000088">
    <property type="entry name" value="Polyamine aminopropyltransferase"/>
    <property type="match status" value="1"/>
</dbReference>
<dbReference type="GO" id="GO:0006596">
    <property type="term" value="P:polyamine biosynthetic process"/>
    <property type="evidence" value="ECO:0007669"/>
    <property type="project" value="UniProtKB-UniRule"/>
</dbReference>
<evidence type="ECO:0000256" key="5">
    <source>
        <dbReference type="ARBA" id="ARBA00049721"/>
    </source>
</evidence>
<dbReference type="InterPro" id="IPR029063">
    <property type="entry name" value="SAM-dependent_MTases_sf"/>
</dbReference>
<keyword evidence="3 6" id="KW-0620">Polyamine biosynthesis</keyword>
<protein>
    <recommendedName>
        <fullName evidence="5">thermospermine synthase</fullName>
        <ecNumber evidence="5">2.5.1.79</ecNumber>
    </recommendedName>
</protein>
<evidence type="ECO:0000313" key="8">
    <source>
        <dbReference type="EMBL" id="GMH54377.1"/>
    </source>
</evidence>
<keyword evidence="2 6" id="KW-0808">Transferase</keyword>
<dbReference type="InterPro" id="IPR030374">
    <property type="entry name" value="PABS"/>
</dbReference>
<dbReference type="PROSITE" id="PS51006">
    <property type="entry name" value="PABS_2"/>
    <property type="match status" value="1"/>
</dbReference>
<dbReference type="CDD" id="cd02440">
    <property type="entry name" value="AdoMet_MTases"/>
    <property type="match status" value="1"/>
</dbReference>
<dbReference type="PANTHER" id="PTHR43317:SF1">
    <property type="entry name" value="THERMOSPERMINE SYNTHASE ACAULIS5"/>
    <property type="match status" value="1"/>
</dbReference>
<feature type="domain" description="PABS" evidence="7">
    <location>
        <begin position="15"/>
        <end position="251"/>
    </location>
</feature>
<name>A0A9W7DTK4_9STRA</name>
<dbReference type="GO" id="GO:0010487">
    <property type="term" value="F:thermospermine synthase activity"/>
    <property type="evidence" value="ECO:0007669"/>
    <property type="project" value="UniProtKB-EC"/>
</dbReference>
<dbReference type="Pfam" id="PF17284">
    <property type="entry name" value="Spermine_synt_N"/>
    <property type="match status" value="1"/>
</dbReference>